<evidence type="ECO:0000256" key="6">
    <source>
        <dbReference type="SAM" id="SignalP"/>
    </source>
</evidence>
<evidence type="ECO:0000256" key="3">
    <source>
        <dbReference type="ARBA" id="ARBA00013229"/>
    </source>
</evidence>
<comment type="similarity">
    <text evidence="2">Belongs to the pectinesterase family.</text>
</comment>
<dbReference type="SUPFAM" id="SSF51126">
    <property type="entry name" value="Pectin lyase-like"/>
    <property type="match status" value="1"/>
</dbReference>
<comment type="pathway">
    <text evidence="1">Glycan metabolism; pectin degradation; 2-dehydro-3-deoxy-D-gluconate from pectin: step 1/5.</text>
</comment>
<dbReference type="Gene3D" id="2.160.20.10">
    <property type="entry name" value="Single-stranded right-handed beta-helix, Pectin lyase-like"/>
    <property type="match status" value="1"/>
</dbReference>
<dbReference type="STRING" id="4536.A0A0E0J563"/>
<dbReference type="InterPro" id="IPR012334">
    <property type="entry name" value="Pectin_lyas_fold"/>
</dbReference>
<dbReference type="GO" id="GO:0045490">
    <property type="term" value="P:pectin catabolic process"/>
    <property type="evidence" value="ECO:0007669"/>
    <property type="project" value="UniProtKB-UniPathway"/>
</dbReference>
<dbReference type="Pfam" id="PF01095">
    <property type="entry name" value="Pectinesterase"/>
    <property type="match status" value="1"/>
</dbReference>
<dbReference type="InterPro" id="IPR011050">
    <property type="entry name" value="Pectin_lyase_fold/virulence"/>
</dbReference>
<dbReference type="InterPro" id="IPR000070">
    <property type="entry name" value="Pectinesterase_cat"/>
</dbReference>
<dbReference type="GO" id="GO:0042545">
    <property type="term" value="P:cell wall modification"/>
    <property type="evidence" value="ECO:0007669"/>
    <property type="project" value="InterPro"/>
</dbReference>
<accession>A0A0E0J563</accession>
<dbReference type="eggNOG" id="ENOG502QTUS">
    <property type="taxonomic scope" value="Eukaryota"/>
</dbReference>
<name>A0A0E0J563_ORYNI</name>
<dbReference type="Gramene" id="ONIVA11G22160.1">
    <property type="protein sequence ID" value="ONIVA11G22160.1"/>
    <property type="gene ID" value="ONIVA11G22160"/>
</dbReference>
<feature type="chain" id="PRO_5011118312" description="pectinesterase" evidence="6">
    <location>
        <begin position="18"/>
        <end position="395"/>
    </location>
</feature>
<evidence type="ECO:0000256" key="4">
    <source>
        <dbReference type="ARBA" id="ARBA00022801"/>
    </source>
</evidence>
<proteinExistence type="inferred from homology"/>
<dbReference type="Proteomes" id="UP000006591">
    <property type="component" value="Chromosome 11"/>
</dbReference>
<keyword evidence="5" id="KW-0063">Aspartyl esterase</keyword>
<keyword evidence="9" id="KW-1185">Reference proteome</keyword>
<evidence type="ECO:0000256" key="2">
    <source>
        <dbReference type="ARBA" id="ARBA00008891"/>
    </source>
</evidence>
<evidence type="ECO:0000313" key="8">
    <source>
        <dbReference type="EnsemblPlants" id="ONIVA11G22160.1"/>
    </source>
</evidence>
<feature type="domain" description="Pectinesterase catalytic" evidence="7">
    <location>
        <begin position="74"/>
        <end position="340"/>
    </location>
</feature>
<dbReference type="HOGENOM" id="CLU_012243_6_0_1"/>
<dbReference type="EC" id="3.1.1.11" evidence="3"/>
<feature type="signal peptide" evidence="6">
    <location>
        <begin position="1"/>
        <end position="17"/>
    </location>
</feature>
<sequence>MTRKSLLFLQLGLLVAASLPPASKQMEVSLKKWLADNQLLYTTPDAEDTAMDAGVVAASKAQVHVGVDPAGSGSGGGKRRTIAAALAGVPDSGGGEPKSYELSLKPGQVFREKVVVGKGKAYVTLKSDPANPAVIVWNDTAATLGKDGEPLGHVRSATLTVEADNFVASGVVIKNDAPSGLEGGKTVALREQKHPSSNARSRPAGKARYTYDDDGQHYFKECTINGGADVIFGFGRSFYEDCRIISKKDPATVVYSRTQAQAQRAPKYDGLDGTTNPAFLGFSFHNCTIEAGAGDSGGADDKVYLGRAWDDSSFVVFSNTMMARLCLLASKAKKWKSQQKGAGTIMACTSALGLVWKQARRWAGPKSSLMASPMPTKNLSRKKLTRSMRSSYIIG</sequence>
<keyword evidence="4" id="KW-0378">Hydrolase</keyword>
<dbReference type="OMA" id="AGTIMAC"/>
<dbReference type="FunFam" id="2.160.20.10:FF:000197">
    <property type="entry name" value="Os11g0659700 protein"/>
    <property type="match status" value="1"/>
</dbReference>
<evidence type="ECO:0000256" key="1">
    <source>
        <dbReference type="ARBA" id="ARBA00005184"/>
    </source>
</evidence>
<evidence type="ECO:0000259" key="7">
    <source>
        <dbReference type="Pfam" id="PF01095"/>
    </source>
</evidence>
<dbReference type="PANTHER" id="PTHR31321">
    <property type="entry name" value="ACYL-COA THIOESTER HYDROLASE YBHC-RELATED"/>
    <property type="match status" value="1"/>
</dbReference>
<protein>
    <recommendedName>
        <fullName evidence="3">pectinesterase</fullName>
        <ecNumber evidence="3">3.1.1.11</ecNumber>
    </recommendedName>
</protein>
<dbReference type="AlphaFoldDB" id="A0A0E0J563"/>
<reference evidence="8" key="1">
    <citation type="submission" date="2015-04" db="UniProtKB">
        <authorList>
            <consortium name="EnsemblPlants"/>
        </authorList>
    </citation>
    <scope>IDENTIFICATION</scope>
    <source>
        <strain evidence="8">SL10</strain>
    </source>
</reference>
<keyword evidence="6" id="KW-0732">Signal</keyword>
<evidence type="ECO:0000256" key="5">
    <source>
        <dbReference type="ARBA" id="ARBA00023085"/>
    </source>
</evidence>
<reference evidence="8" key="2">
    <citation type="submission" date="2018-04" db="EMBL/GenBank/DDBJ databases">
        <title>OnivRS2 (Oryza nivara Reference Sequence Version 2).</title>
        <authorList>
            <person name="Zhang J."/>
            <person name="Kudrna D."/>
            <person name="Lee S."/>
            <person name="Talag J."/>
            <person name="Rajasekar S."/>
            <person name="Welchert J."/>
            <person name="Hsing Y.-I."/>
            <person name="Wing R.A."/>
        </authorList>
    </citation>
    <scope>NUCLEOTIDE SEQUENCE [LARGE SCALE GENOMIC DNA]</scope>
    <source>
        <strain evidence="8">SL10</strain>
    </source>
</reference>
<evidence type="ECO:0000313" key="9">
    <source>
        <dbReference type="Proteomes" id="UP000006591"/>
    </source>
</evidence>
<dbReference type="UniPathway" id="UPA00545">
    <property type="reaction ID" value="UER00823"/>
</dbReference>
<organism evidence="8">
    <name type="scientific">Oryza nivara</name>
    <name type="common">Indian wild rice</name>
    <name type="synonym">Oryza sativa f. spontanea</name>
    <dbReference type="NCBI Taxonomy" id="4536"/>
    <lineage>
        <taxon>Eukaryota</taxon>
        <taxon>Viridiplantae</taxon>
        <taxon>Streptophyta</taxon>
        <taxon>Embryophyta</taxon>
        <taxon>Tracheophyta</taxon>
        <taxon>Spermatophyta</taxon>
        <taxon>Magnoliopsida</taxon>
        <taxon>Liliopsida</taxon>
        <taxon>Poales</taxon>
        <taxon>Poaceae</taxon>
        <taxon>BOP clade</taxon>
        <taxon>Oryzoideae</taxon>
        <taxon>Oryzeae</taxon>
        <taxon>Oryzinae</taxon>
        <taxon>Oryza</taxon>
    </lineage>
</organism>
<dbReference type="GO" id="GO:0030599">
    <property type="term" value="F:pectinesterase activity"/>
    <property type="evidence" value="ECO:0007669"/>
    <property type="project" value="UniProtKB-EC"/>
</dbReference>
<dbReference type="EnsemblPlants" id="ONIVA11G22160.1">
    <property type="protein sequence ID" value="ONIVA11G22160.1"/>
    <property type="gene ID" value="ONIVA11G22160"/>
</dbReference>
<dbReference type="PANTHER" id="PTHR31321:SF135">
    <property type="entry name" value="OS11G0659600 PROTEIN"/>
    <property type="match status" value="1"/>
</dbReference>